<dbReference type="AlphaFoldDB" id="A0A8S1BYC8"/>
<proteinExistence type="predicted"/>
<evidence type="ECO:0000256" key="2">
    <source>
        <dbReference type="SAM" id="MobiDB-lite"/>
    </source>
</evidence>
<dbReference type="PRINTS" id="PR00947">
    <property type="entry name" value="CUTICLE"/>
</dbReference>
<name>A0A8S1BYC8_9INSE</name>
<dbReference type="Proteomes" id="UP000494165">
    <property type="component" value="Unassembled WGS sequence"/>
</dbReference>
<evidence type="ECO:0008006" key="5">
    <source>
        <dbReference type="Google" id="ProtNLM"/>
    </source>
</evidence>
<reference evidence="3 4" key="1">
    <citation type="submission" date="2020-04" db="EMBL/GenBank/DDBJ databases">
        <authorList>
            <person name="Alioto T."/>
            <person name="Alioto T."/>
            <person name="Gomez Garrido J."/>
        </authorList>
    </citation>
    <scope>NUCLEOTIDE SEQUENCE [LARGE SCALE GENOMIC DNA]</scope>
</reference>
<protein>
    <recommendedName>
        <fullName evidence="5">Cuticle protein 6</fullName>
    </recommendedName>
</protein>
<evidence type="ECO:0000313" key="3">
    <source>
        <dbReference type="EMBL" id="CAB3364716.1"/>
    </source>
</evidence>
<dbReference type="OrthoDB" id="8191482at2759"/>
<sequence>MSAVVLPLSSPGYVFSPPRVYIADPETLRKFSIPSEPVAPRRPSSKGNAKPSLATVNNVPPVLPSSPTFRTKGNSSPAASEANFPSSQGRSNKGRTNHVSSFDDGDSAVRQINAYHKPVSIPASGRAHFVQHNLDGTYHFGYDTGSGEHQSYREEKRFPGGRIEGKYGYVDPDGVLRVVEYVADQRGYRSRLTTQNVNSGFSVPFIGPIPPPLLARARSAANAGR</sequence>
<dbReference type="PANTHER" id="PTHR10380:SF224">
    <property type="entry name" value="CUTICULAR PROTEIN 12A"/>
    <property type="match status" value="1"/>
</dbReference>
<dbReference type="EMBL" id="CADEPI010000017">
    <property type="protein sequence ID" value="CAB3364716.1"/>
    <property type="molecule type" value="Genomic_DNA"/>
</dbReference>
<feature type="compositionally biased region" description="Polar residues" evidence="2">
    <location>
        <begin position="68"/>
        <end position="91"/>
    </location>
</feature>
<dbReference type="GO" id="GO:0062129">
    <property type="term" value="C:chitin-based extracellular matrix"/>
    <property type="evidence" value="ECO:0007669"/>
    <property type="project" value="TreeGrafter"/>
</dbReference>
<dbReference type="GO" id="GO:0008010">
    <property type="term" value="F:structural constituent of chitin-based larval cuticle"/>
    <property type="evidence" value="ECO:0007669"/>
    <property type="project" value="TreeGrafter"/>
</dbReference>
<dbReference type="Pfam" id="PF00379">
    <property type="entry name" value="Chitin_bind_4"/>
    <property type="match status" value="1"/>
</dbReference>
<dbReference type="PANTHER" id="PTHR10380">
    <property type="entry name" value="CUTICLE PROTEIN"/>
    <property type="match status" value="1"/>
</dbReference>
<gene>
    <name evidence="3" type="ORF">CLODIP_2_CD03586</name>
</gene>
<accession>A0A8S1BYC8</accession>
<evidence type="ECO:0000313" key="4">
    <source>
        <dbReference type="Proteomes" id="UP000494165"/>
    </source>
</evidence>
<dbReference type="InterPro" id="IPR000618">
    <property type="entry name" value="Insect_cuticle"/>
</dbReference>
<dbReference type="InterPro" id="IPR050468">
    <property type="entry name" value="Cuticle_Struct_Prot"/>
</dbReference>
<organism evidence="3 4">
    <name type="scientific">Cloeon dipterum</name>
    <dbReference type="NCBI Taxonomy" id="197152"/>
    <lineage>
        <taxon>Eukaryota</taxon>
        <taxon>Metazoa</taxon>
        <taxon>Ecdysozoa</taxon>
        <taxon>Arthropoda</taxon>
        <taxon>Hexapoda</taxon>
        <taxon>Insecta</taxon>
        <taxon>Pterygota</taxon>
        <taxon>Palaeoptera</taxon>
        <taxon>Ephemeroptera</taxon>
        <taxon>Pisciforma</taxon>
        <taxon>Baetidae</taxon>
        <taxon>Cloeon</taxon>
    </lineage>
</organism>
<evidence type="ECO:0000256" key="1">
    <source>
        <dbReference type="PROSITE-ProRule" id="PRU00497"/>
    </source>
</evidence>
<keyword evidence="4" id="KW-1185">Reference proteome</keyword>
<keyword evidence="1" id="KW-0193">Cuticle</keyword>
<dbReference type="PROSITE" id="PS51155">
    <property type="entry name" value="CHIT_BIND_RR_2"/>
    <property type="match status" value="1"/>
</dbReference>
<comment type="caution">
    <text evidence="3">The sequence shown here is derived from an EMBL/GenBank/DDBJ whole genome shotgun (WGS) entry which is preliminary data.</text>
</comment>
<feature type="region of interest" description="Disordered" evidence="2">
    <location>
        <begin position="32"/>
        <end position="104"/>
    </location>
</feature>